<dbReference type="EMBL" id="PTIY01000002">
    <property type="protein sequence ID" value="PPK73250.1"/>
    <property type="molecule type" value="Genomic_DNA"/>
</dbReference>
<organism evidence="2 3">
    <name type="scientific">Methylobacter tundripaludum</name>
    <dbReference type="NCBI Taxonomy" id="173365"/>
    <lineage>
        <taxon>Bacteria</taxon>
        <taxon>Pseudomonadati</taxon>
        <taxon>Pseudomonadota</taxon>
        <taxon>Gammaproteobacteria</taxon>
        <taxon>Methylococcales</taxon>
        <taxon>Methylococcaceae</taxon>
        <taxon>Methylobacter</taxon>
    </lineage>
</organism>
<accession>A0A2S6H759</accession>
<feature type="domain" description="Rhodanese" evidence="1">
    <location>
        <begin position="17"/>
        <end position="105"/>
    </location>
</feature>
<dbReference type="RefSeq" id="WP_104422506.1">
    <property type="nucleotide sequence ID" value="NZ_PTIY01000002.1"/>
</dbReference>
<dbReference type="PROSITE" id="PS50206">
    <property type="entry name" value="RHODANESE_3"/>
    <property type="match status" value="1"/>
</dbReference>
<dbReference type="Gene3D" id="3.40.250.10">
    <property type="entry name" value="Rhodanese-like domain"/>
    <property type="match status" value="1"/>
</dbReference>
<dbReference type="SUPFAM" id="SSF52821">
    <property type="entry name" value="Rhodanese/Cell cycle control phosphatase"/>
    <property type="match status" value="1"/>
</dbReference>
<evidence type="ECO:0000259" key="1">
    <source>
        <dbReference type="PROSITE" id="PS50206"/>
    </source>
</evidence>
<dbReference type="PANTHER" id="PTHR43031:SF17">
    <property type="entry name" value="SULFURTRANSFERASE YTWF-RELATED"/>
    <property type="match status" value="1"/>
</dbReference>
<dbReference type="SMART" id="SM00450">
    <property type="entry name" value="RHOD"/>
    <property type="match status" value="1"/>
</dbReference>
<dbReference type="InterPro" id="IPR001763">
    <property type="entry name" value="Rhodanese-like_dom"/>
</dbReference>
<dbReference type="Proteomes" id="UP000238071">
    <property type="component" value="Unassembled WGS sequence"/>
</dbReference>
<keyword evidence="2" id="KW-0808">Transferase</keyword>
<dbReference type="InterPro" id="IPR050229">
    <property type="entry name" value="GlpE_sulfurtransferase"/>
</dbReference>
<protein>
    <submittedName>
        <fullName evidence="2">Rhodanese-related sulfurtransferase</fullName>
    </submittedName>
</protein>
<comment type="caution">
    <text evidence="2">The sequence shown here is derived from an EMBL/GenBank/DDBJ whole genome shotgun (WGS) entry which is preliminary data.</text>
</comment>
<dbReference type="AlphaFoldDB" id="A0A2S6H759"/>
<evidence type="ECO:0000313" key="2">
    <source>
        <dbReference type="EMBL" id="PPK73250.1"/>
    </source>
</evidence>
<dbReference type="InterPro" id="IPR036873">
    <property type="entry name" value="Rhodanese-like_dom_sf"/>
</dbReference>
<proteinExistence type="predicted"/>
<gene>
    <name evidence="2" type="ORF">B0F88_102230</name>
</gene>
<name>A0A2S6H759_9GAMM</name>
<dbReference type="Pfam" id="PF00581">
    <property type="entry name" value="Rhodanese"/>
    <property type="match status" value="1"/>
</dbReference>
<sequence>MSIRQVSASELKTRIENEPHLFLLDVREPNEFEYARIKNSVLIPLNQIPQRLGELNPQQEIVVICHHGVRSQQACMYLSHSGFKNIANLTGGIDAWSCDCDSSVPRY</sequence>
<dbReference type="PANTHER" id="PTHR43031">
    <property type="entry name" value="FAD-DEPENDENT OXIDOREDUCTASE"/>
    <property type="match status" value="1"/>
</dbReference>
<evidence type="ECO:0000313" key="3">
    <source>
        <dbReference type="Proteomes" id="UP000238071"/>
    </source>
</evidence>
<keyword evidence="3" id="KW-1185">Reference proteome</keyword>
<dbReference type="OrthoDB" id="9811849at2"/>
<dbReference type="GO" id="GO:0016740">
    <property type="term" value="F:transferase activity"/>
    <property type="evidence" value="ECO:0007669"/>
    <property type="project" value="UniProtKB-KW"/>
</dbReference>
<reference evidence="2 3" key="1">
    <citation type="submission" date="2018-02" db="EMBL/GenBank/DDBJ databases">
        <title>Subsurface microbial communities from deep shales in Ohio and West Virginia, USA.</title>
        <authorList>
            <person name="Wrighton K."/>
        </authorList>
    </citation>
    <scope>NUCLEOTIDE SEQUENCE [LARGE SCALE GENOMIC DNA]</scope>
    <source>
        <strain evidence="2 3">OWC-G53F</strain>
    </source>
</reference>